<feature type="region of interest" description="Disordered" evidence="1">
    <location>
        <begin position="87"/>
        <end position="110"/>
    </location>
</feature>
<gene>
    <name evidence="3" type="ORF">FDENT_13430</name>
</gene>
<accession>A0A8H5WL75</accession>
<evidence type="ECO:0000256" key="1">
    <source>
        <dbReference type="SAM" id="MobiDB-lite"/>
    </source>
</evidence>
<dbReference type="Pfam" id="PF26082">
    <property type="entry name" value="zf-C2H2_AcuF"/>
    <property type="match status" value="1"/>
</dbReference>
<feature type="compositionally biased region" description="Basic and acidic residues" evidence="1">
    <location>
        <begin position="99"/>
        <end position="110"/>
    </location>
</feature>
<protein>
    <recommendedName>
        <fullName evidence="2">Oxidoreductase acuF-like C2H2 type zinc-finger domain-containing protein</fullName>
    </recommendedName>
</protein>
<evidence type="ECO:0000313" key="3">
    <source>
        <dbReference type="EMBL" id="KAF5661984.1"/>
    </source>
</evidence>
<dbReference type="PANTHER" id="PTHR35391:SF5">
    <property type="entry name" value="DUF6590 DOMAIN-CONTAINING PROTEIN"/>
    <property type="match status" value="1"/>
</dbReference>
<dbReference type="Proteomes" id="UP000562682">
    <property type="component" value="Unassembled WGS sequence"/>
</dbReference>
<reference evidence="3 4" key="1">
    <citation type="submission" date="2020-05" db="EMBL/GenBank/DDBJ databases">
        <title>Identification and distribution of gene clusters putatively required for synthesis of sphingolipid metabolism inhibitors in phylogenetically diverse species of the filamentous fungus Fusarium.</title>
        <authorList>
            <person name="Kim H.-S."/>
            <person name="Busman M."/>
            <person name="Brown D.W."/>
            <person name="Divon H."/>
            <person name="Uhlig S."/>
            <person name="Proctor R.H."/>
        </authorList>
    </citation>
    <scope>NUCLEOTIDE SEQUENCE [LARGE SCALE GENOMIC DNA]</scope>
    <source>
        <strain evidence="3 4">NRRL 25311</strain>
    </source>
</reference>
<name>A0A8H5WL75_9HYPO</name>
<evidence type="ECO:0000259" key="2">
    <source>
        <dbReference type="Pfam" id="PF26082"/>
    </source>
</evidence>
<keyword evidence="4" id="KW-1185">Reference proteome</keyword>
<sequence>MSVRIDQLMNDCSGDFEALVKQLEKDAFSDFFKSTELQNFKKKRVGSFDGHKRLEHVRLQTIRLLSHIQRLLRDAISITMGEKVPWDRIDDDEEGASDDENHSQDRSPKTEMEQILAHITELIDNLSYLNGLIRNTAPGNTTMGIPEDESTSSELFDIQHVLSKHPMLDQAIAERLGKAISMRRKLFKDTSQLALEDLAHMTEEYPETTRETSPGTPCSSARGIRANRIPDLPQEAIDGNPFRCMGCHEMIQVASEVAWNKHFYRDLRPYLCLEEDCSTPHYRYARRRDWMNHLLREIGRSIFAPLDVTGDSQQEMSVENIFGTVIAGLWPQPMLRT</sequence>
<comment type="caution">
    <text evidence="3">The sequence shown here is derived from an EMBL/GenBank/DDBJ whole genome shotgun (WGS) entry which is preliminary data.</text>
</comment>
<dbReference type="AlphaFoldDB" id="A0A8H5WL75"/>
<evidence type="ECO:0000313" key="4">
    <source>
        <dbReference type="Proteomes" id="UP000562682"/>
    </source>
</evidence>
<dbReference type="EMBL" id="JAAOAK010000535">
    <property type="protein sequence ID" value="KAF5661984.1"/>
    <property type="molecule type" value="Genomic_DNA"/>
</dbReference>
<dbReference type="InterPro" id="IPR058925">
    <property type="entry name" value="zf-C2H2_AcuF"/>
</dbReference>
<proteinExistence type="predicted"/>
<organism evidence="3 4">
    <name type="scientific">Fusarium denticulatum</name>
    <dbReference type="NCBI Taxonomy" id="48507"/>
    <lineage>
        <taxon>Eukaryota</taxon>
        <taxon>Fungi</taxon>
        <taxon>Dikarya</taxon>
        <taxon>Ascomycota</taxon>
        <taxon>Pezizomycotina</taxon>
        <taxon>Sordariomycetes</taxon>
        <taxon>Hypocreomycetidae</taxon>
        <taxon>Hypocreales</taxon>
        <taxon>Nectriaceae</taxon>
        <taxon>Fusarium</taxon>
        <taxon>Fusarium fujikuroi species complex</taxon>
    </lineage>
</organism>
<feature type="region of interest" description="Disordered" evidence="1">
    <location>
        <begin position="204"/>
        <end position="223"/>
    </location>
</feature>
<dbReference type="PANTHER" id="PTHR35391">
    <property type="entry name" value="C2H2-TYPE DOMAIN-CONTAINING PROTEIN-RELATED"/>
    <property type="match status" value="1"/>
</dbReference>
<feature type="compositionally biased region" description="Acidic residues" evidence="1">
    <location>
        <begin position="89"/>
        <end position="98"/>
    </location>
</feature>
<feature type="domain" description="Oxidoreductase acuF-like C2H2 type zinc-finger" evidence="2">
    <location>
        <begin position="239"/>
        <end position="267"/>
    </location>
</feature>